<feature type="coiled-coil region" evidence="1">
    <location>
        <begin position="36"/>
        <end position="112"/>
    </location>
</feature>
<protein>
    <submittedName>
        <fullName evidence="2">Uncharacterized protein</fullName>
    </submittedName>
</protein>
<dbReference type="Proteomes" id="UP001321582">
    <property type="component" value="Chromosome"/>
</dbReference>
<keyword evidence="1" id="KW-0175">Coiled coil</keyword>
<dbReference type="AlphaFoldDB" id="A0AAU9DBH2"/>
<organism evidence="2 3">
    <name type="scientific">Haliovirga abyssi</name>
    <dbReference type="NCBI Taxonomy" id="2996794"/>
    <lineage>
        <taxon>Bacteria</taxon>
        <taxon>Fusobacteriati</taxon>
        <taxon>Fusobacteriota</taxon>
        <taxon>Fusobacteriia</taxon>
        <taxon>Fusobacteriales</taxon>
        <taxon>Haliovirgaceae</taxon>
        <taxon>Haliovirga</taxon>
    </lineage>
</organism>
<evidence type="ECO:0000313" key="3">
    <source>
        <dbReference type="Proteomes" id="UP001321582"/>
    </source>
</evidence>
<keyword evidence="3" id="KW-1185">Reference proteome</keyword>
<dbReference type="RefSeq" id="WP_307903469.1">
    <property type="nucleotide sequence ID" value="NZ_AP027059.1"/>
</dbReference>
<proteinExistence type="predicted"/>
<dbReference type="KEGG" id="haby:HLVA_11740"/>
<sequence>MRELILNKVYNIMKKTGKNFLKLILKIDEKITFEKYKREREKRKKIGSKYKNVEKKVVLEKIKVQELQKIVENQRAQIKNCKSNNEKLKYKLKIVENELKEEKEKNESIIEGMGNNGEN</sequence>
<accession>A0AAU9DBH2</accession>
<dbReference type="EMBL" id="AP027059">
    <property type="protein sequence ID" value="BDU50605.1"/>
    <property type="molecule type" value="Genomic_DNA"/>
</dbReference>
<evidence type="ECO:0000256" key="1">
    <source>
        <dbReference type="SAM" id="Coils"/>
    </source>
</evidence>
<gene>
    <name evidence="2" type="ORF">HLVA_11740</name>
</gene>
<name>A0AAU9DBH2_9FUSO</name>
<reference evidence="2 3" key="1">
    <citation type="submission" date="2022-11" db="EMBL/GenBank/DDBJ databases">
        <title>Haliovirga abyssi gen. nov., sp. nov., a mesophilic fermentative bacterium isolated from the Iheya North hydrothermal field and the proposal of Haliovirgaceae fam. nov.</title>
        <authorList>
            <person name="Miyazaki U."/>
            <person name="Tame A."/>
            <person name="Miyazaki J."/>
            <person name="Takai K."/>
            <person name="Sawayama S."/>
            <person name="Kitajima M."/>
            <person name="Okamoto A."/>
            <person name="Nakagawa S."/>
        </authorList>
    </citation>
    <scope>NUCLEOTIDE SEQUENCE [LARGE SCALE GENOMIC DNA]</scope>
    <source>
        <strain evidence="2 3">IC12</strain>
    </source>
</reference>
<evidence type="ECO:0000313" key="2">
    <source>
        <dbReference type="EMBL" id="BDU50605.1"/>
    </source>
</evidence>